<proteinExistence type="predicted"/>
<dbReference type="Proteomes" id="UP000760494">
    <property type="component" value="Unassembled WGS sequence"/>
</dbReference>
<comment type="caution">
    <text evidence="1">The sequence shown here is derived from an EMBL/GenBank/DDBJ whole genome shotgun (WGS) entry which is preliminary data.</text>
</comment>
<dbReference type="AlphaFoldDB" id="A0A5Q3G0E2"/>
<organism evidence="1 2">
    <name type="scientific">Fusarium fujikuroi</name>
    <name type="common">Bakanae and foot rot disease fungus</name>
    <name type="synonym">Gibberella fujikuroi</name>
    <dbReference type="NCBI Taxonomy" id="5127"/>
    <lineage>
        <taxon>Eukaryota</taxon>
        <taxon>Fungi</taxon>
        <taxon>Dikarya</taxon>
        <taxon>Ascomycota</taxon>
        <taxon>Pezizomycotina</taxon>
        <taxon>Sordariomycetes</taxon>
        <taxon>Hypocreomycetidae</taxon>
        <taxon>Hypocreales</taxon>
        <taxon>Nectriaceae</taxon>
        <taxon>Fusarium</taxon>
        <taxon>Fusarium fujikuroi species complex</taxon>
    </lineage>
</organism>
<accession>A0A5Q3G0E2</accession>
<reference evidence="1" key="1">
    <citation type="submission" date="2019-05" db="EMBL/GenBank/DDBJ databases">
        <authorList>
            <person name="Piombo E."/>
        </authorList>
    </citation>
    <scope>NUCLEOTIDE SEQUENCE</scope>
    <source>
        <strain evidence="1">C2S</strain>
    </source>
</reference>
<protein>
    <submittedName>
        <fullName evidence="1">Uncharacterized protein</fullName>
    </submittedName>
</protein>
<gene>
    <name evidence="1" type="ORF">C2S_3872</name>
</gene>
<sequence>MYDDDGVGGYRFVPVLVGFNDVGCAQGAKRARNVFQFLQPGRKGCDLESVITSATAESLSIEPLKCRYSRLKVYVHMYRYLCFDFATRPDLRPNFSRCSALRRCSRKRHKQAGKGAKTCTRIRRSNGLSETTNPSDNIIEAALTNFES</sequence>
<evidence type="ECO:0000313" key="2">
    <source>
        <dbReference type="Proteomes" id="UP000760494"/>
    </source>
</evidence>
<dbReference type="EMBL" id="CABFJX010000035">
    <property type="protein sequence ID" value="VTT59600.1"/>
    <property type="molecule type" value="Genomic_DNA"/>
</dbReference>
<evidence type="ECO:0000313" key="1">
    <source>
        <dbReference type="EMBL" id="VTT59600.1"/>
    </source>
</evidence>
<name>A0A5Q3G0E2_FUSFU</name>